<dbReference type="Proteomes" id="UP001162501">
    <property type="component" value="Chromosome 9"/>
</dbReference>
<gene>
    <name evidence="1" type="ORF">MRATA1EN22A_LOCUS27980</name>
</gene>
<name>A0AC60A8R9_RANTA</name>
<evidence type="ECO:0000313" key="1">
    <source>
        <dbReference type="EMBL" id="CAN0569470.1"/>
    </source>
</evidence>
<accession>A0AC60A8R9</accession>
<reference evidence="1" key="1">
    <citation type="submission" date="2023-05" db="EMBL/GenBank/DDBJ databases">
        <authorList>
            <consortium name="ELIXIR-Norway"/>
        </authorList>
    </citation>
    <scope>NUCLEOTIDE SEQUENCE</scope>
</reference>
<proteinExistence type="predicted"/>
<evidence type="ECO:0000313" key="2">
    <source>
        <dbReference type="Proteomes" id="UP001162501"/>
    </source>
</evidence>
<organism evidence="1 2">
    <name type="scientific">Rangifer tarandus platyrhynchus</name>
    <name type="common">Svalbard reindeer</name>
    <dbReference type="NCBI Taxonomy" id="3082113"/>
    <lineage>
        <taxon>Eukaryota</taxon>
        <taxon>Metazoa</taxon>
        <taxon>Chordata</taxon>
        <taxon>Craniata</taxon>
        <taxon>Vertebrata</taxon>
        <taxon>Euteleostomi</taxon>
        <taxon>Mammalia</taxon>
        <taxon>Eutheria</taxon>
        <taxon>Laurasiatheria</taxon>
        <taxon>Artiodactyla</taxon>
        <taxon>Ruminantia</taxon>
        <taxon>Pecora</taxon>
        <taxon>Cervidae</taxon>
        <taxon>Odocoileinae</taxon>
        <taxon>Rangifer</taxon>
    </lineage>
</organism>
<protein>
    <submittedName>
        <fullName evidence="1">Uncharacterized protein</fullName>
    </submittedName>
</protein>
<dbReference type="EMBL" id="OX596093">
    <property type="protein sequence ID" value="CAN0569470.1"/>
    <property type="molecule type" value="Genomic_DNA"/>
</dbReference>
<sequence length="89" mass="9385">MRPPGGATAPAGTRRAEASLLAGTAVQLSALGHPPVSLRTRYMLQGPRLVHAKLDIPDLKYSSPCDHQAAWASAFSSNRKAPTLLLEPA</sequence>
<reference evidence="1" key="2">
    <citation type="submission" date="2025-03" db="EMBL/GenBank/DDBJ databases">
        <authorList>
            <consortium name="ELIXIR-Norway"/>
            <consortium name="Elixir Norway"/>
        </authorList>
    </citation>
    <scope>NUCLEOTIDE SEQUENCE</scope>
</reference>